<gene>
    <name evidence="1" type="ORF">CTA1_4758</name>
</gene>
<keyword evidence="2" id="KW-1185">Reference proteome</keyword>
<accession>A0A4U6XW91</accession>
<dbReference type="Proteomes" id="UP000310108">
    <property type="component" value="Unassembled WGS sequence"/>
</dbReference>
<dbReference type="EMBL" id="PJEX01000001">
    <property type="protein sequence ID" value="TKW60274.1"/>
    <property type="molecule type" value="Genomic_DNA"/>
</dbReference>
<protein>
    <submittedName>
        <fullName evidence="1">Uncharacterized protein</fullName>
    </submittedName>
</protein>
<name>A0A4U6XW91_9PEZI</name>
<evidence type="ECO:0000313" key="2">
    <source>
        <dbReference type="Proteomes" id="UP000310108"/>
    </source>
</evidence>
<evidence type="ECO:0000313" key="1">
    <source>
        <dbReference type="EMBL" id="TKW60274.1"/>
    </source>
</evidence>
<comment type="caution">
    <text evidence="1">The sequence shown here is derived from an EMBL/GenBank/DDBJ whole genome shotgun (WGS) entry which is preliminary data.</text>
</comment>
<proteinExistence type="predicted"/>
<dbReference type="AlphaFoldDB" id="A0A4U6XW91"/>
<sequence length="217" mass="23756">MPSHHLRPIPHSRLILLQIPMGDDKQRTSVSEMIAQGGGSEPTCDSEPLGNKAYFESVGYEFAMRVDPDIATWSSSAARTGNMYPDRSDGLNDVACSETMTHRGRRAPLRRRPVTNTLTTTTTHTMSLAPGPPRRRAHNTQAGAVGVFWAPYYDSRGIWTSVSSSDQPKQTPTTKIVYPVVCKPHADGTASNVLLSRDPTADVETSHITREAGRARL</sequence>
<reference evidence="1 2" key="1">
    <citation type="journal article" date="2019" name="PLoS ONE">
        <title>Comparative genome analysis indicates high evolutionary potential of pathogenicity genes in Colletotrichum tanaceti.</title>
        <authorList>
            <person name="Lelwala R.V."/>
            <person name="Korhonen P.K."/>
            <person name="Young N.D."/>
            <person name="Scott J.B."/>
            <person name="Ades P.A."/>
            <person name="Gasser R.B."/>
            <person name="Taylor P.W.J."/>
        </authorList>
    </citation>
    <scope>NUCLEOTIDE SEQUENCE [LARGE SCALE GENOMIC DNA]</scope>
    <source>
        <strain evidence="1">BRIP57314</strain>
    </source>
</reference>
<organism evidence="1 2">
    <name type="scientific">Colletotrichum tanaceti</name>
    <dbReference type="NCBI Taxonomy" id="1306861"/>
    <lineage>
        <taxon>Eukaryota</taxon>
        <taxon>Fungi</taxon>
        <taxon>Dikarya</taxon>
        <taxon>Ascomycota</taxon>
        <taxon>Pezizomycotina</taxon>
        <taxon>Sordariomycetes</taxon>
        <taxon>Hypocreomycetidae</taxon>
        <taxon>Glomerellales</taxon>
        <taxon>Glomerellaceae</taxon>
        <taxon>Colletotrichum</taxon>
        <taxon>Colletotrichum destructivum species complex</taxon>
    </lineage>
</organism>